<accession>A0A2M8J688</accession>
<comment type="caution">
    <text evidence="3">The sequence shown here is derived from an EMBL/GenBank/DDBJ whole genome shotgun (WGS) entry which is preliminary data.</text>
</comment>
<gene>
    <name evidence="3" type="ORF">CVM52_02735</name>
</gene>
<keyword evidence="2" id="KW-0732">Signal</keyword>
<dbReference type="EMBL" id="PGTB01000003">
    <property type="protein sequence ID" value="PJE38302.1"/>
    <property type="molecule type" value="Genomic_DNA"/>
</dbReference>
<evidence type="ECO:0000256" key="1">
    <source>
        <dbReference type="SAM" id="MobiDB-lite"/>
    </source>
</evidence>
<evidence type="ECO:0000256" key="2">
    <source>
        <dbReference type="SAM" id="SignalP"/>
    </source>
</evidence>
<reference evidence="3 4" key="1">
    <citation type="journal article" date="2018" name="Int. J. Syst. Evol. Microbiol.">
        <title>Pseudooceanicola lipolyticus sp. nov., a marine alphaproteobacterium, reclassification of Oceanicola flagellatus as Pseudooceanicola flagellatus comb. nov. and emended description of the genus Pseudooceanicola.</title>
        <authorList>
            <person name="Huang M.-M."/>
            <person name="Guo L.-L."/>
            <person name="Wu Y.-H."/>
            <person name="Lai Q.-L."/>
            <person name="Shao Z.-Z."/>
            <person name="Wang C.-S."/>
            <person name="Wu M."/>
            <person name="Xu X.-W."/>
        </authorList>
    </citation>
    <scope>NUCLEOTIDE SEQUENCE [LARGE SCALE GENOMIC DNA]</scope>
    <source>
        <strain evidence="3 4">157</strain>
    </source>
</reference>
<sequence length="106" mass="11254">MRLLAIIVLTSLVMLAAFPQMSAAGPAMHECAACPEAIIDANQQAPAHRHQVDAPCSDMATCAGWALVDTSQPLHSANPPRLRHAWPEPRSGTTISLSLDLPPPRA</sequence>
<protein>
    <submittedName>
        <fullName evidence="3">Uncharacterized protein</fullName>
    </submittedName>
</protein>
<proteinExistence type="predicted"/>
<evidence type="ECO:0000313" key="3">
    <source>
        <dbReference type="EMBL" id="PJE38302.1"/>
    </source>
</evidence>
<dbReference type="Proteomes" id="UP000231553">
    <property type="component" value="Unassembled WGS sequence"/>
</dbReference>
<keyword evidence="4" id="KW-1185">Reference proteome</keyword>
<feature type="region of interest" description="Disordered" evidence="1">
    <location>
        <begin position="76"/>
        <end position="106"/>
    </location>
</feature>
<evidence type="ECO:0000313" key="4">
    <source>
        <dbReference type="Proteomes" id="UP000231553"/>
    </source>
</evidence>
<dbReference type="AlphaFoldDB" id="A0A2M8J688"/>
<name>A0A2M8J688_9RHOB</name>
<feature type="chain" id="PRO_5014948224" evidence="2">
    <location>
        <begin position="24"/>
        <end position="106"/>
    </location>
</feature>
<feature type="signal peptide" evidence="2">
    <location>
        <begin position="1"/>
        <end position="23"/>
    </location>
</feature>
<organism evidence="3 4">
    <name type="scientific">Pseudooceanicola lipolyticus</name>
    <dbReference type="NCBI Taxonomy" id="2029104"/>
    <lineage>
        <taxon>Bacteria</taxon>
        <taxon>Pseudomonadati</taxon>
        <taxon>Pseudomonadota</taxon>
        <taxon>Alphaproteobacteria</taxon>
        <taxon>Rhodobacterales</taxon>
        <taxon>Paracoccaceae</taxon>
        <taxon>Pseudooceanicola</taxon>
    </lineage>
</organism>